<feature type="domain" description="Cytochrome c" evidence="20">
    <location>
        <begin position="237"/>
        <end position="329"/>
    </location>
</feature>
<dbReference type="PROSITE" id="PS00078">
    <property type="entry name" value="COX2"/>
    <property type="match status" value="1"/>
</dbReference>
<evidence type="ECO:0000256" key="12">
    <source>
        <dbReference type="ARBA" id="ARBA00023136"/>
    </source>
</evidence>
<keyword evidence="9 17" id="KW-1133">Transmembrane helix</keyword>
<feature type="transmembrane region" description="Helical" evidence="17">
    <location>
        <begin position="79"/>
        <end position="101"/>
    </location>
</feature>
<protein>
    <recommendedName>
        <fullName evidence="14">Cytochrome aa3 subunit 2</fullName>
    </recommendedName>
</protein>
<keyword evidence="18" id="KW-0732">Signal</keyword>
<dbReference type="GO" id="GO:0016020">
    <property type="term" value="C:membrane"/>
    <property type="evidence" value="ECO:0007669"/>
    <property type="project" value="UniProtKB-SubCell"/>
</dbReference>
<sequence length="329" mass="35552">MMHRLARLLWLASGALALTACAGEQSAFTPKGIEAERIDTLFWVMTIAGGVIFAVVAGLTLAAMLGGPRLRAKIASEKLVIGAGILFPVVSLTALLFWGFMLMRAGEATEPSAIRVSISGERWWWRVTYEDEAGRTVDTANELHLPVGQPVTLTLTSPDVIHSFWVPQLAGKLDMIPGRENILTLTATQPGISRGQCAEYCGGAHALMSFYVVAQEPDEFRRWLDAEAGAARPPEGAEALEGQRLFAAHGCGACHAVRGTEALGTIGPDLTHVGSRHSLAAAALPNRTEDFARWIRDSDHIKPENLMPPYRIFSEEELAALAAYLEGLR</sequence>
<evidence type="ECO:0000256" key="15">
    <source>
        <dbReference type="ARBA" id="ARBA00047816"/>
    </source>
</evidence>
<dbReference type="InterPro" id="IPR008972">
    <property type="entry name" value="Cupredoxin"/>
</dbReference>
<dbReference type="Pfam" id="PF00034">
    <property type="entry name" value="Cytochrom_C"/>
    <property type="match status" value="1"/>
</dbReference>
<keyword evidence="7 16" id="KW-0479">Metal-binding</keyword>
<evidence type="ECO:0000256" key="1">
    <source>
        <dbReference type="ARBA" id="ARBA00004141"/>
    </source>
</evidence>
<feature type="chain" id="PRO_5035249048" description="Cytochrome aa3 subunit 2" evidence="18">
    <location>
        <begin position="23"/>
        <end position="329"/>
    </location>
</feature>
<dbReference type="Gene3D" id="2.60.40.420">
    <property type="entry name" value="Cupredoxins - blue copper proteins"/>
    <property type="match status" value="1"/>
</dbReference>
<gene>
    <name evidence="21" type="ORF">GCM10007276_28240</name>
</gene>
<dbReference type="InterPro" id="IPR002429">
    <property type="entry name" value="CcO_II-like_C"/>
</dbReference>
<evidence type="ECO:0000313" key="21">
    <source>
        <dbReference type="EMBL" id="GGE49441.1"/>
    </source>
</evidence>
<organism evidence="21 22">
    <name type="scientific">Agaricicola taiwanensis</name>
    <dbReference type="NCBI Taxonomy" id="591372"/>
    <lineage>
        <taxon>Bacteria</taxon>
        <taxon>Pseudomonadati</taxon>
        <taxon>Pseudomonadota</taxon>
        <taxon>Alphaproteobacteria</taxon>
        <taxon>Rhodobacterales</taxon>
        <taxon>Paracoccaceae</taxon>
        <taxon>Agaricicola</taxon>
    </lineage>
</organism>
<dbReference type="EMBL" id="BMCP01000003">
    <property type="protein sequence ID" value="GGE49441.1"/>
    <property type="molecule type" value="Genomic_DNA"/>
</dbReference>
<evidence type="ECO:0000256" key="10">
    <source>
        <dbReference type="ARBA" id="ARBA00023004"/>
    </source>
</evidence>
<proteinExistence type="inferred from homology"/>
<keyword evidence="22" id="KW-1185">Reference proteome</keyword>
<dbReference type="SUPFAM" id="SSF46626">
    <property type="entry name" value="Cytochrome c"/>
    <property type="match status" value="1"/>
</dbReference>
<accession>A0A8J2YL66</accession>
<keyword evidence="4 16" id="KW-0349">Heme</keyword>
<comment type="subcellular location">
    <subcellularLocation>
        <location evidence="1">Membrane</location>
        <topology evidence="1">Multi-pass membrane protein</topology>
    </subcellularLocation>
</comment>
<evidence type="ECO:0000256" key="4">
    <source>
        <dbReference type="ARBA" id="ARBA00022617"/>
    </source>
</evidence>
<evidence type="ECO:0000256" key="16">
    <source>
        <dbReference type="PROSITE-ProRule" id="PRU00433"/>
    </source>
</evidence>
<keyword evidence="12 17" id="KW-0472">Membrane</keyword>
<keyword evidence="5" id="KW-0679">Respiratory chain</keyword>
<keyword evidence="11" id="KW-0186">Copper</keyword>
<evidence type="ECO:0000256" key="2">
    <source>
        <dbReference type="ARBA" id="ARBA00007866"/>
    </source>
</evidence>
<feature type="transmembrane region" description="Helical" evidence="17">
    <location>
        <begin position="41"/>
        <end position="67"/>
    </location>
</feature>
<dbReference type="GO" id="GO:0016491">
    <property type="term" value="F:oxidoreductase activity"/>
    <property type="evidence" value="ECO:0007669"/>
    <property type="project" value="InterPro"/>
</dbReference>
<feature type="domain" description="Cytochrome oxidase subunit II copper A binding" evidence="19">
    <location>
        <begin position="111"/>
        <end position="226"/>
    </location>
</feature>
<evidence type="ECO:0000256" key="9">
    <source>
        <dbReference type="ARBA" id="ARBA00022989"/>
    </source>
</evidence>
<evidence type="ECO:0000256" key="7">
    <source>
        <dbReference type="ARBA" id="ARBA00022723"/>
    </source>
</evidence>
<dbReference type="PROSITE" id="PS51257">
    <property type="entry name" value="PROKAR_LIPOPROTEIN"/>
    <property type="match status" value="1"/>
</dbReference>
<dbReference type="Pfam" id="PF00116">
    <property type="entry name" value="COX2"/>
    <property type="match status" value="1"/>
</dbReference>
<dbReference type="GO" id="GO:0020037">
    <property type="term" value="F:heme binding"/>
    <property type="evidence" value="ECO:0007669"/>
    <property type="project" value="InterPro"/>
</dbReference>
<comment type="function">
    <text evidence="13">Subunits I and II form the functional core of the enzyme complex. Electrons originating in cytochrome c are transferred via heme a and Cu(A) to the binuclear center formed by heme a3 and Cu(B).</text>
</comment>
<dbReference type="PROSITE" id="PS50857">
    <property type="entry name" value="COX2_CUA"/>
    <property type="match status" value="1"/>
</dbReference>
<reference evidence="21" key="2">
    <citation type="submission" date="2020-09" db="EMBL/GenBank/DDBJ databases">
        <authorList>
            <person name="Sun Q."/>
            <person name="Sedlacek I."/>
        </authorList>
    </citation>
    <scope>NUCLEOTIDE SEQUENCE</scope>
    <source>
        <strain evidence="21">CCM 7684</strain>
    </source>
</reference>
<feature type="signal peptide" evidence="18">
    <location>
        <begin position="1"/>
        <end position="22"/>
    </location>
</feature>
<name>A0A8J2YL66_9RHOB</name>
<keyword evidence="6 17" id="KW-0812">Transmembrane</keyword>
<evidence type="ECO:0000313" key="22">
    <source>
        <dbReference type="Proteomes" id="UP000602745"/>
    </source>
</evidence>
<evidence type="ECO:0000256" key="18">
    <source>
        <dbReference type="SAM" id="SignalP"/>
    </source>
</evidence>
<evidence type="ECO:0000256" key="5">
    <source>
        <dbReference type="ARBA" id="ARBA00022660"/>
    </source>
</evidence>
<dbReference type="GO" id="GO:0042773">
    <property type="term" value="P:ATP synthesis coupled electron transport"/>
    <property type="evidence" value="ECO:0007669"/>
    <property type="project" value="TreeGrafter"/>
</dbReference>
<keyword evidence="3" id="KW-0813">Transport</keyword>
<evidence type="ECO:0000256" key="11">
    <source>
        <dbReference type="ARBA" id="ARBA00023008"/>
    </source>
</evidence>
<reference evidence="21" key="1">
    <citation type="journal article" date="2014" name="Int. J. Syst. Evol. Microbiol.">
        <title>Complete genome sequence of Corynebacterium casei LMG S-19264T (=DSM 44701T), isolated from a smear-ripened cheese.</title>
        <authorList>
            <consortium name="US DOE Joint Genome Institute (JGI-PGF)"/>
            <person name="Walter F."/>
            <person name="Albersmeier A."/>
            <person name="Kalinowski J."/>
            <person name="Ruckert C."/>
        </authorList>
    </citation>
    <scope>NUCLEOTIDE SEQUENCE</scope>
    <source>
        <strain evidence="21">CCM 7684</strain>
    </source>
</reference>
<keyword evidence="8" id="KW-0249">Electron transport</keyword>
<comment type="caution">
    <text evidence="21">The sequence shown here is derived from an EMBL/GenBank/DDBJ whole genome shotgun (WGS) entry which is preliminary data.</text>
</comment>
<evidence type="ECO:0000256" key="3">
    <source>
        <dbReference type="ARBA" id="ARBA00022448"/>
    </source>
</evidence>
<dbReference type="PROSITE" id="PS51007">
    <property type="entry name" value="CYTC"/>
    <property type="match status" value="1"/>
</dbReference>
<dbReference type="CDD" id="cd04213">
    <property type="entry name" value="CuRO_CcO_Caa3_II"/>
    <property type="match status" value="1"/>
</dbReference>
<dbReference type="InterPro" id="IPR009056">
    <property type="entry name" value="Cyt_c-like_dom"/>
</dbReference>
<dbReference type="NCBIfam" id="TIGR02866">
    <property type="entry name" value="CoxB"/>
    <property type="match status" value="1"/>
</dbReference>
<evidence type="ECO:0000259" key="19">
    <source>
        <dbReference type="PROSITE" id="PS50857"/>
    </source>
</evidence>
<comment type="catalytic activity">
    <reaction evidence="15">
        <text>4 Fe(II)-[cytochrome c] + O2 + 8 H(+)(in) = 4 Fe(III)-[cytochrome c] + 2 H2O + 4 H(+)(out)</text>
        <dbReference type="Rhea" id="RHEA:11436"/>
        <dbReference type="Rhea" id="RHEA-COMP:10350"/>
        <dbReference type="Rhea" id="RHEA-COMP:14399"/>
        <dbReference type="ChEBI" id="CHEBI:15377"/>
        <dbReference type="ChEBI" id="CHEBI:15378"/>
        <dbReference type="ChEBI" id="CHEBI:15379"/>
        <dbReference type="ChEBI" id="CHEBI:29033"/>
        <dbReference type="ChEBI" id="CHEBI:29034"/>
        <dbReference type="EC" id="7.1.1.9"/>
    </reaction>
</comment>
<dbReference type="GO" id="GO:0004129">
    <property type="term" value="F:cytochrome-c oxidase activity"/>
    <property type="evidence" value="ECO:0007669"/>
    <property type="project" value="UniProtKB-EC"/>
</dbReference>
<dbReference type="RefSeq" id="WP_229729459.1">
    <property type="nucleotide sequence ID" value="NZ_BMCP01000003.1"/>
</dbReference>
<evidence type="ECO:0000256" key="17">
    <source>
        <dbReference type="SAM" id="Phobius"/>
    </source>
</evidence>
<dbReference type="GO" id="GO:0005507">
    <property type="term" value="F:copper ion binding"/>
    <property type="evidence" value="ECO:0007669"/>
    <property type="project" value="InterPro"/>
</dbReference>
<dbReference type="AlphaFoldDB" id="A0A8J2YL66"/>
<dbReference type="PANTHER" id="PTHR22888">
    <property type="entry name" value="CYTOCHROME C OXIDASE, SUBUNIT II"/>
    <property type="match status" value="1"/>
</dbReference>
<dbReference type="InterPro" id="IPR045187">
    <property type="entry name" value="CcO_II"/>
</dbReference>
<dbReference type="InterPro" id="IPR014222">
    <property type="entry name" value="Cyt_c_oxidase_su2"/>
</dbReference>
<dbReference type="InterPro" id="IPR036909">
    <property type="entry name" value="Cyt_c-like_dom_sf"/>
</dbReference>
<comment type="similarity">
    <text evidence="2">Belongs to the cytochrome c oxidase subunit 2 family.</text>
</comment>
<dbReference type="PANTHER" id="PTHR22888:SF9">
    <property type="entry name" value="CYTOCHROME C OXIDASE SUBUNIT 2"/>
    <property type="match status" value="1"/>
</dbReference>
<evidence type="ECO:0000256" key="6">
    <source>
        <dbReference type="ARBA" id="ARBA00022692"/>
    </source>
</evidence>
<dbReference type="InterPro" id="IPR001505">
    <property type="entry name" value="Copper_CuA"/>
</dbReference>
<evidence type="ECO:0000259" key="20">
    <source>
        <dbReference type="PROSITE" id="PS51007"/>
    </source>
</evidence>
<keyword evidence="10 16" id="KW-0408">Iron</keyword>
<dbReference type="Proteomes" id="UP000602745">
    <property type="component" value="Unassembled WGS sequence"/>
</dbReference>
<evidence type="ECO:0000256" key="14">
    <source>
        <dbReference type="ARBA" id="ARBA00031399"/>
    </source>
</evidence>
<evidence type="ECO:0000256" key="13">
    <source>
        <dbReference type="ARBA" id="ARBA00024688"/>
    </source>
</evidence>
<evidence type="ECO:0000256" key="8">
    <source>
        <dbReference type="ARBA" id="ARBA00022982"/>
    </source>
</evidence>
<dbReference type="InterPro" id="IPR034236">
    <property type="entry name" value="CuRO_CcO_Caa3_II"/>
</dbReference>
<dbReference type="SUPFAM" id="SSF49503">
    <property type="entry name" value="Cupredoxins"/>
    <property type="match status" value="1"/>
</dbReference>